<evidence type="ECO:0000259" key="7">
    <source>
        <dbReference type="Pfam" id="PF12823"/>
    </source>
</evidence>
<dbReference type="PANTHER" id="PTHR40077">
    <property type="entry name" value="MEMBRANE PROTEIN-RELATED"/>
    <property type="match status" value="1"/>
</dbReference>
<evidence type="ECO:0000313" key="9">
    <source>
        <dbReference type="Proteomes" id="UP000516173"/>
    </source>
</evidence>
<dbReference type="RefSeq" id="WP_187684963.1">
    <property type="nucleotide sequence ID" value="NZ_AP023396.1"/>
</dbReference>
<dbReference type="Pfam" id="PF12823">
    <property type="entry name" value="DUF3817"/>
    <property type="match status" value="1"/>
</dbReference>
<feature type="transmembrane region" description="Helical" evidence="6">
    <location>
        <begin position="41"/>
        <end position="65"/>
    </location>
</feature>
<name>A0A7G1KSP1_9NOCA</name>
<keyword evidence="5 6" id="KW-0472">Membrane</keyword>
<organism evidence="8 9">
    <name type="scientific">Nocardia wallacei</name>
    <dbReference type="NCBI Taxonomy" id="480035"/>
    <lineage>
        <taxon>Bacteria</taxon>
        <taxon>Bacillati</taxon>
        <taxon>Actinomycetota</taxon>
        <taxon>Actinomycetes</taxon>
        <taxon>Mycobacteriales</taxon>
        <taxon>Nocardiaceae</taxon>
        <taxon>Nocardia</taxon>
    </lineage>
</organism>
<dbReference type="PANTHER" id="PTHR40077:SF1">
    <property type="entry name" value="MEMBRANE PROTEIN"/>
    <property type="match status" value="1"/>
</dbReference>
<protein>
    <recommendedName>
        <fullName evidence="7">DUF3817 domain-containing protein</fullName>
    </recommendedName>
</protein>
<dbReference type="AlphaFoldDB" id="A0A7G1KSP1"/>
<proteinExistence type="predicted"/>
<evidence type="ECO:0000256" key="6">
    <source>
        <dbReference type="SAM" id="Phobius"/>
    </source>
</evidence>
<dbReference type="KEGG" id="nwl:NWFMUON74_59440"/>
<dbReference type="InterPro" id="IPR023845">
    <property type="entry name" value="DUF3817_TM"/>
</dbReference>
<dbReference type="NCBIfam" id="TIGR03954">
    <property type="entry name" value="integ_memb_HG"/>
    <property type="match status" value="1"/>
</dbReference>
<dbReference type="GeneID" id="80350363"/>
<evidence type="ECO:0000256" key="1">
    <source>
        <dbReference type="ARBA" id="ARBA00004651"/>
    </source>
</evidence>
<feature type="domain" description="DUF3817" evidence="7">
    <location>
        <begin position="12"/>
        <end position="97"/>
    </location>
</feature>
<keyword evidence="4 6" id="KW-1133">Transmembrane helix</keyword>
<gene>
    <name evidence="8" type="ORF">NWFMUON74_59440</name>
</gene>
<sequence>MGEFFDVSTVAKRVRLFGTLEAFSWALLLTGSVLKRLPEPITWPVMVFGLLHGLLFLLFVLNVFLASREFEWPGKTLVLGLLSSVVPFTSAWFERWAIKSGQLGELSTAAAPAAARS</sequence>
<dbReference type="GO" id="GO:0005886">
    <property type="term" value="C:plasma membrane"/>
    <property type="evidence" value="ECO:0007669"/>
    <property type="project" value="UniProtKB-SubCell"/>
</dbReference>
<keyword evidence="9" id="KW-1185">Reference proteome</keyword>
<comment type="subcellular location">
    <subcellularLocation>
        <location evidence="1">Cell membrane</location>
        <topology evidence="1">Multi-pass membrane protein</topology>
    </subcellularLocation>
</comment>
<dbReference type="EMBL" id="AP023396">
    <property type="protein sequence ID" value="BCK58172.1"/>
    <property type="molecule type" value="Genomic_DNA"/>
</dbReference>
<dbReference type="Proteomes" id="UP000516173">
    <property type="component" value="Chromosome"/>
</dbReference>
<keyword evidence="3 6" id="KW-0812">Transmembrane</keyword>
<evidence type="ECO:0000256" key="2">
    <source>
        <dbReference type="ARBA" id="ARBA00022475"/>
    </source>
</evidence>
<evidence type="ECO:0000256" key="3">
    <source>
        <dbReference type="ARBA" id="ARBA00022692"/>
    </source>
</evidence>
<reference evidence="8 9" key="1">
    <citation type="submission" date="2020-08" db="EMBL/GenBank/DDBJ databases">
        <title>Genome Sequencing of Nocardia wallacei strain FMUON74 and assembly.</title>
        <authorList>
            <person name="Toyokawa M."/>
            <person name="Uesaka K."/>
        </authorList>
    </citation>
    <scope>NUCLEOTIDE SEQUENCE [LARGE SCALE GENOMIC DNA]</scope>
    <source>
        <strain evidence="8 9">FMUON74</strain>
    </source>
</reference>
<evidence type="ECO:0000313" key="8">
    <source>
        <dbReference type="EMBL" id="BCK58172.1"/>
    </source>
</evidence>
<keyword evidence="2" id="KW-1003">Cell membrane</keyword>
<evidence type="ECO:0000256" key="5">
    <source>
        <dbReference type="ARBA" id="ARBA00023136"/>
    </source>
</evidence>
<evidence type="ECO:0000256" key="4">
    <source>
        <dbReference type="ARBA" id="ARBA00022989"/>
    </source>
</evidence>
<accession>A0A7G1KSP1</accession>